<feature type="transmembrane region" description="Helical" evidence="1">
    <location>
        <begin position="6"/>
        <end position="25"/>
    </location>
</feature>
<keyword evidence="1" id="KW-0472">Membrane</keyword>
<protein>
    <recommendedName>
        <fullName evidence="4">Restriction endonuclease type IV Mrr domain-containing protein</fullName>
    </recommendedName>
</protein>
<keyword evidence="1" id="KW-0812">Transmembrane</keyword>
<accession>D9SRD3</accession>
<keyword evidence="3" id="KW-1185">Reference proteome</keyword>
<sequence>MLNLIFISIVVLFVLVLITKFYEIYKLYKEKLQEEFNLKNGIISLEDIKSLKDEEFVDWGKSVLLSLNYEKITFIDDKYILGSYLTAIKDDINYIVFLNQILSVNIIAKLISSSLVLNNKNLILITSDNLSEQISDYINTIPLNLNFQIIDGEKLVTLLSTIRKKELSLLEDFSS</sequence>
<dbReference type="KEGG" id="ccb:Clocel_2662"/>
<keyword evidence="1" id="KW-1133">Transmembrane helix</keyword>
<evidence type="ECO:0000313" key="3">
    <source>
        <dbReference type="Proteomes" id="UP000002730"/>
    </source>
</evidence>
<dbReference type="AlphaFoldDB" id="D9SRD3"/>
<organism evidence="2 3">
    <name type="scientific">Clostridium cellulovorans (strain ATCC 35296 / DSM 3052 / OCM 3 / 743B)</name>
    <dbReference type="NCBI Taxonomy" id="573061"/>
    <lineage>
        <taxon>Bacteria</taxon>
        <taxon>Bacillati</taxon>
        <taxon>Bacillota</taxon>
        <taxon>Clostridia</taxon>
        <taxon>Eubacteriales</taxon>
        <taxon>Clostridiaceae</taxon>
        <taxon>Clostridium</taxon>
    </lineage>
</organism>
<reference evidence="2 3" key="1">
    <citation type="submission" date="2010-08" db="EMBL/GenBank/DDBJ databases">
        <title>Complete sequence of Clostridium cellulovorans 743B.</title>
        <authorList>
            <consortium name="US DOE Joint Genome Institute"/>
            <person name="Lucas S."/>
            <person name="Copeland A."/>
            <person name="Lapidus A."/>
            <person name="Cheng J.-F."/>
            <person name="Bruce D."/>
            <person name="Goodwin L."/>
            <person name="Pitluck S."/>
            <person name="Chertkov O."/>
            <person name="Detter J.C."/>
            <person name="Han C."/>
            <person name="Tapia R."/>
            <person name="Land M."/>
            <person name="Hauser L."/>
            <person name="Chang Y.-J."/>
            <person name="Jeffries C."/>
            <person name="Kyrpides N."/>
            <person name="Ivanova N."/>
            <person name="Mikhailova N."/>
            <person name="Hemme C.L."/>
            <person name="Woyke T."/>
        </authorList>
    </citation>
    <scope>NUCLEOTIDE SEQUENCE [LARGE SCALE GENOMIC DNA]</scope>
    <source>
        <strain evidence="3">ATCC 35296 / DSM 3052 / OCM 3 / 743B</strain>
    </source>
</reference>
<evidence type="ECO:0000313" key="2">
    <source>
        <dbReference type="EMBL" id="ADL52362.1"/>
    </source>
</evidence>
<dbReference type="EMBL" id="CP002160">
    <property type="protein sequence ID" value="ADL52362.1"/>
    <property type="molecule type" value="Genomic_DNA"/>
</dbReference>
<dbReference type="HOGENOM" id="CLU_1529982_0_0_9"/>
<dbReference type="RefSeq" id="WP_010074477.1">
    <property type="nucleotide sequence ID" value="NC_014393.1"/>
</dbReference>
<dbReference type="Proteomes" id="UP000002730">
    <property type="component" value="Chromosome"/>
</dbReference>
<proteinExistence type="predicted"/>
<name>D9SRD3_CLOC7</name>
<gene>
    <name evidence="2" type="ordered locus">Clocel_2662</name>
</gene>
<evidence type="ECO:0008006" key="4">
    <source>
        <dbReference type="Google" id="ProtNLM"/>
    </source>
</evidence>
<evidence type="ECO:0000256" key="1">
    <source>
        <dbReference type="SAM" id="Phobius"/>
    </source>
</evidence>